<dbReference type="EMBL" id="BMKX01000005">
    <property type="protein sequence ID" value="GGJ63530.1"/>
    <property type="molecule type" value="Genomic_DNA"/>
</dbReference>
<feature type="region of interest" description="Disordered" evidence="1">
    <location>
        <begin position="45"/>
        <end position="84"/>
    </location>
</feature>
<feature type="compositionally biased region" description="Low complexity" evidence="1">
    <location>
        <begin position="46"/>
        <end position="77"/>
    </location>
</feature>
<dbReference type="RefSeq" id="WP_188685820.1">
    <property type="nucleotide sequence ID" value="NZ_BMKX01000005.1"/>
</dbReference>
<dbReference type="Pfam" id="PF01522">
    <property type="entry name" value="Polysacc_deac_1"/>
    <property type="match status" value="1"/>
</dbReference>
<evidence type="ECO:0000313" key="3">
    <source>
        <dbReference type="EMBL" id="GGJ63530.1"/>
    </source>
</evidence>
<dbReference type="PANTHER" id="PTHR10587:SF134">
    <property type="entry name" value="SECRETED PROTEIN"/>
    <property type="match status" value="1"/>
</dbReference>
<dbReference type="PROSITE" id="PS51677">
    <property type="entry name" value="NODB"/>
    <property type="match status" value="1"/>
</dbReference>
<dbReference type="PANTHER" id="PTHR10587">
    <property type="entry name" value="GLYCOSYL TRANSFERASE-RELATED"/>
    <property type="match status" value="1"/>
</dbReference>
<name>A0ABQ2DR39_9MICC</name>
<organism evidence="3 4">
    <name type="scientific">Glutamicibacter ardleyensis</name>
    <dbReference type="NCBI Taxonomy" id="225894"/>
    <lineage>
        <taxon>Bacteria</taxon>
        <taxon>Bacillati</taxon>
        <taxon>Actinomycetota</taxon>
        <taxon>Actinomycetes</taxon>
        <taxon>Micrococcales</taxon>
        <taxon>Micrococcaceae</taxon>
        <taxon>Glutamicibacter</taxon>
    </lineage>
</organism>
<dbReference type="SUPFAM" id="SSF88713">
    <property type="entry name" value="Glycoside hydrolase/deacetylase"/>
    <property type="match status" value="1"/>
</dbReference>
<proteinExistence type="predicted"/>
<evidence type="ECO:0000256" key="1">
    <source>
        <dbReference type="SAM" id="MobiDB-lite"/>
    </source>
</evidence>
<keyword evidence="4" id="KW-1185">Reference proteome</keyword>
<dbReference type="GeneID" id="303304665"/>
<evidence type="ECO:0000259" key="2">
    <source>
        <dbReference type="PROSITE" id="PS51677"/>
    </source>
</evidence>
<dbReference type="InterPro" id="IPR002509">
    <property type="entry name" value="NODB_dom"/>
</dbReference>
<evidence type="ECO:0000313" key="4">
    <source>
        <dbReference type="Proteomes" id="UP000606115"/>
    </source>
</evidence>
<dbReference type="Proteomes" id="UP000606115">
    <property type="component" value="Unassembled WGS sequence"/>
</dbReference>
<protein>
    <recommendedName>
        <fullName evidence="2">NodB homology domain-containing protein</fullName>
    </recommendedName>
</protein>
<feature type="domain" description="NodB homology" evidence="2">
    <location>
        <begin position="118"/>
        <end position="316"/>
    </location>
</feature>
<dbReference type="Gene3D" id="3.20.20.370">
    <property type="entry name" value="Glycoside hydrolase/deacetylase"/>
    <property type="match status" value="1"/>
</dbReference>
<sequence length="316" mass="32585">MQSNTRVVNAGLSRRRLLRFALDGGAGAVGLLGLAALSGCTELPESSATSATGQASAPATASGSAPASGPAKASPSAEPLFSPNLSKKEATAEFARRAPGQFGLEVPGIQLALPSGARGVALTFDACGGAHGSKMDHQLIEVLRTHKTPATLFVNQRWARSNRQLLTELIADPIFEIANHGTKHAPLSVAGQQAYGIPGTGSVAAAYDEIVLNQRYLAQEFGVEARFFRSGTAHMDQVGVALCRKLGLVPMNFTVNMDAGATFPAASVATQVSAMKAGDVGIGHFNQPKSGTAQGVDRGLKKLADTGIKVVRLTSA</sequence>
<reference evidence="4" key="1">
    <citation type="journal article" date="2019" name="Int. J. Syst. Evol. Microbiol.">
        <title>The Global Catalogue of Microorganisms (GCM) 10K type strain sequencing project: providing services to taxonomists for standard genome sequencing and annotation.</title>
        <authorList>
            <consortium name="The Broad Institute Genomics Platform"/>
            <consortium name="The Broad Institute Genome Sequencing Center for Infectious Disease"/>
            <person name="Wu L."/>
            <person name="Ma J."/>
        </authorList>
    </citation>
    <scope>NUCLEOTIDE SEQUENCE [LARGE SCALE GENOMIC DNA]</scope>
    <source>
        <strain evidence="4">CGMCC 1.3685</strain>
    </source>
</reference>
<accession>A0ABQ2DR39</accession>
<gene>
    <name evidence="3" type="ORF">GCM10007173_23060</name>
</gene>
<dbReference type="InterPro" id="IPR050248">
    <property type="entry name" value="Polysacc_deacetylase_ArnD"/>
</dbReference>
<dbReference type="InterPro" id="IPR011330">
    <property type="entry name" value="Glyco_hydro/deAcase_b/a-brl"/>
</dbReference>
<comment type="caution">
    <text evidence="3">The sequence shown here is derived from an EMBL/GenBank/DDBJ whole genome shotgun (WGS) entry which is preliminary data.</text>
</comment>